<organism evidence="4">
    <name type="scientific">marine sediment metagenome</name>
    <dbReference type="NCBI Taxonomy" id="412755"/>
    <lineage>
        <taxon>unclassified sequences</taxon>
        <taxon>metagenomes</taxon>
        <taxon>ecological metagenomes</taxon>
    </lineage>
</organism>
<dbReference type="Gene3D" id="2.60.40.1180">
    <property type="entry name" value="Golgi alpha-mannosidase II"/>
    <property type="match status" value="1"/>
</dbReference>
<dbReference type="GO" id="GO:0005975">
    <property type="term" value="P:carbohydrate metabolic process"/>
    <property type="evidence" value="ECO:0007669"/>
    <property type="project" value="InterPro"/>
</dbReference>
<proteinExistence type="inferred from homology"/>
<feature type="domain" description="Glycosyl hydrolase family 31 C-terminal" evidence="3">
    <location>
        <begin position="96"/>
        <end position="181"/>
    </location>
</feature>
<dbReference type="Pfam" id="PF21365">
    <property type="entry name" value="Glyco_hydro_31_3rd"/>
    <property type="match status" value="1"/>
</dbReference>
<dbReference type="SUPFAM" id="SSF51445">
    <property type="entry name" value="(Trans)glycosidases"/>
    <property type="match status" value="1"/>
</dbReference>
<sequence>ALRAGLSLSLSGISMWSHDIGGFWNPDSFQPPDPTLYVRWAQFGLLSCHARFHGIREREPWHFGDKAVEVVREFARLRYRLLPYIYSLAREAEATGLPVVRPLVLEYPDDPVAPAVDYEYLLGPYLLVAPVMNEEGRCLVYLPPGIWYDWWSGERLQGPRHLRLEVPLERLPLYVREDSILAMAPEMEYVGQREWRPLTVDVRLSAGGETTVWSPEQPVRIAG</sequence>
<dbReference type="Pfam" id="PF01055">
    <property type="entry name" value="Glyco_hydro_31_2nd"/>
    <property type="match status" value="1"/>
</dbReference>
<feature type="non-terminal residue" evidence="4">
    <location>
        <position position="223"/>
    </location>
</feature>
<dbReference type="InterPro" id="IPR048395">
    <property type="entry name" value="Glyco_hydro_31_C"/>
</dbReference>
<evidence type="ECO:0000256" key="1">
    <source>
        <dbReference type="ARBA" id="ARBA00007806"/>
    </source>
</evidence>
<dbReference type="GO" id="GO:0004553">
    <property type="term" value="F:hydrolase activity, hydrolyzing O-glycosyl compounds"/>
    <property type="evidence" value="ECO:0007669"/>
    <property type="project" value="InterPro"/>
</dbReference>
<evidence type="ECO:0000259" key="2">
    <source>
        <dbReference type="Pfam" id="PF01055"/>
    </source>
</evidence>
<protein>
    <recommendedName>
        <fullName evidence="5">DUF5110 domain-containing protein</fullName>
    </recommendedName>
</protein>
<comment type="similarity">
    <text evidence="1">Belongs to the glycosyl hydrolase 31 family.</text>
</comment>
<evidence type="ECO:0000259" key="3">
    <source>
        <dbReference type="Pfam" id="PF21365"/>
    </source>
</evidence>
<dbReference type="Gene3D" id="3.20.20.80">
    <property type="entry name" value="Glycosidases"/>
    <property type="match status" value="1"/>
</dbReference>
<accession>X0Y7V3</accession>
<dbReference type="InterPro" id="IPR051816">
    <property type="entry name" value="Glycosyl_Hydrolase_31"/>
</dbReference>
<gene>
    <name evidence="4" type="ORF">S01H1_79831</name>
</gene>
<dbReference type="SUPFAM" id="SSF51011">
    <property type="entry name" value="Glycosyl hydrolase domain"/>
    <property type="match status" value="1"/>
</dbReference>
<dbReference type="PANTHER" id="PTHR43863:SF2">
    <property type="entry name" value="MALTASE-GLUCOAMYLASE"/>
    <property type="match status" value="1"/>
</dbReference>
<evidence type="ECO:0000313" key="4">
    <source>
        <dbReference type="EMBL" id="GAG43382.1"/>
    </source>
</evidence>
<evidence type="ECO:0008006" key="5">
    <source>
        <dbReference type="Google" id="ProtNLM"/>
    </source>
</evidence>
<feature type="domain" description="Glycoside hydrolase family 31 TIM barrel" evidence="2">
    <location>
        <begin position="2"/>
        <end position="88"/>
    </location>
</feature>
<dbReference type="EMBL" id="BARS01053855">
    <property type="protein sequence ID" value="GAG43382.1"/>
    <property type="molecule type" value="Genomic_DNA"/>
</dbReference>
<reference evidence="4" key="1">
    <citation type="journal article" date="2014" name="Front. Microbiol.">
        <title>High frequency of phylogenetically diverse reductive dehalogenase-homologous genes in deep subseafloor sedimentary metagenomes.</title>
        <authorList>
            <person name="Kawai M."/>
            <person name="Futagami T."/>
            <person name="Toyoda A."/>
            <person name="Takaki Y."/>
            <person name="Nishi S."/>
            <person name="Hori S."/>
            <person name="Arai W."/>
            <person name="Tsubouchi T."/>
            <person name="Morono Y."/>
            <person name="Uchiyama I."/>
            <person name="Ito T."/>
            <person name="Fujiyama A."/>
            <person name="Inagaki F."/>
            <person name="Takami H."/>
        </authorList>
    </citation>
    <scope>NUCLEOTIDE SEQUENCE</scope>
    <source>
        <strain evidence="4">Expedition CK06-06</strain>
    </source>
</reference>
<dbReference type="PANTHER" id="PTHR43863">
    <property type="entry name" value="HYDROLASE, PUTATIVE (AFU_ORTHOLOGUE AFUA_1G03140)-RELATED"/>
    <property type="match status" value="1"/>
</dbReference>
<name>X0Y7V3_9ZZZZ</name>
<dbReference type="InterPro" id="IPR013780">
    <property type="entry name" value="Glyco_hydro_b"/>
</dbReference>
<comment type="caution">
    <text evidence="4">The sequence shown here is derived from an EMBL/GenBank/DDBJ whole genome shotgun (WGS) entry which is preliminary data.</text>
</comment>
<feature type="non-terminal residue" evidence="4">
    <location>
        <position position="1"/>
    </location>
</feature>
<dbReference type="AlphaFoldDB" id="X0Y7V3"/>
<dbReference type="InterPro" id="IPR017853">
    <property type="entry name" value="GH"/>
</dbReference>
<dbReference type="InterPro" id="IPR000322">
    <property type="entry name" value="Glyco_hydro_31_TIM"/>
</dbReference>